<dbReference type="PRINTS" id="PR00723">
    <property type="entry name" value="SUBTILISIN"/>
</dbReference>
<dbReference type="PROSITE" id="PS51892">
    <property type="entry name" value="SUBTILASE"/>
    <property type="match status" value="1"/>
</dbReference>
<dbReference type="Gene3D" id="2.60.40.10">
    <property type="entry name" value="Immunoglobulins"/>
    <property type="match status" value="1"/>
</dbReference>
<evidence type="ECO:0000256" key="5">
    <source>
        <dbReference type="ARBA" id="ARBA00022729"/>
    </source>
</evidence>
<dbReference type="AlphaFoldDB" id="A0A2N3NDE1"/>
<dbReference type="PROSITE" id="PS00136">
    <property type="entry name" value="SUBTILASE_ASP"/>
    <property type="match status" value="1"/>
</dbReference>
<comment type="similarity">
    <text evidence="1 9 10">Belongs to the peptidase S8 family.</text>
</comment>
<dbReference type="Pfam" id="PF00082">
    <property type="entry name" value="Peptidase_S8"/>
    <property type="match status" value="1"/>
</dbReference>
<feature type="active site" description="Charge relay system" evidence="8 9">
    <location>
        <position position="539"/>
    </location>
</feature>
<dbReference type="Gene3D" id="3.40.50.200">
    <property type="entry name" value="Peptidase S8/S53 domain"/>
    <property type="match status" value="2"/>
</dbReference>
<evidence type="ECO:0000313" key="16">
    <source>
        <dbReference type="EMBL" id="PKS10382.1"/>
    </source>
</evidence>
<keyword evidence="2" id="KW-0134">Cell wall</keyword>
<comment type="caution">
    <text evidence="16">The sequence shown here is derived from an EMBL/GenBank/DDBJ whole genome shotgun (WGS) entry which is preliminary data.</text>
</comment>
<organism evidence="16 17">
    <name type="scientific">Lomentospora prolificans</name>
    <dbReference type="NCBI Taxonomy" id="41688"/>
    <lineage>
        <taxon>Eukaryota</taxon>
        <taxon>Fungi</taxon>
        <taxon>Dikarya</taxon>
        <taxon>Ascomycota</taxon>
        <taxon>Pezizomycotina</taxon>
        <taxon>Sordariomycetes</taxon>
        <taxon>Hypocreomycetidae</taxon>
        <taxon>Microascales</taxon>
        <taxon>Microascaceae</taxon>
        <taxon>Lomentospora</taxon>
    </lineage>
</organism>
<accession>A0A2N3NDE1</accession>
<evidence type="ECO:0000256" key="2">
    <source>
        <dbReference type="ARBA" id="ARBA00022512"/>
    </source>
</evidence>
<dbReference type="PANTHER" id="PTHR43806:SF66">
    <property type="entry name" value="SERIN ENDOPEPTIDASE"/>
    <property type="match status" value="1"/>
</dbReference>
<feature type="compositionally biased region" description="Acidic residues" evidence="11">
    <location>
        <begin position="121"/>
        <end position="133"/>
    </location>
</feature>
<evidence type="ECO:0000256" key="3">
    <source>
        <dbReference type="ARBA" id="ARBA00022525"/>
    </source>
</evidence>
<keyword evidence="4 9" id="KW-0645">Protease</keyword>
<dbReference type="InterPro" id="IPR000209">
    <property type="entry name" value="Peptidase_S8/S53_dom"/>
</dbReference>
<dbReference type="InterPro" id="IPR022398">
    <property type="entry name" value="Peptidase_S8_His-AS"/>
</dbReference>
<evidence type="ECO:0000313" key="17">
    <source>
        <dbReference type="Proteomes" id="UP000233524"/>
    </source>
</evidence>
<evidence type="ECO:0000256" key="6">
    <source>
        <dbReference type="ARBA" id="ARBA00022801"/>
    </source>
</evidence>
<dbReference type="Pfam" id="PF06280">
    <property type="entry name" value="fn3_5"/>
    <property type="match status" value="1"/>
</dbReference>
<dbReference type="InParanoid" id="A0A2N3NDE1"/>
<dbReference type="InterPro" id="IPR036852">
    <property type="entry name" value="Peptidase_S8/S53_dom_sf"/>
</dbReference>
<evidence type="ECO:0008006" key="18">
    <source>
        <dbReference type="Google" id="ProtNLM"/>
    </source>
</evidence>
<evidence type="ECO:0000256" key="9">
    <source>
        <dbReference type="PROSITE-ProRule" id="PRU01240"/>
    </source>
</evidence>
<gene>
    <name evidence="16" type="ORF">jhhlp_002133</name>
</gene>
<dbReference type="PROSITE" id="PS00137">
    <property type="entry name" value="SUBTILASE_HIS"/>
    <property type="match status" value="1"/>
</dbReference>
<dbReference type="InterPro" id="IPR046450">
    <property type="entry name" value="PA_dom_sf"/>
</dbReference>
<dbReference type="GO" id="GO:0004252">
    <property type="term" value="F:serine-type endopeptidase activity"/>
    <property type="evidence" value="ECO:0007669"/>
    <property type="project" value="UniProtKB-UniRule"/>
</dbReference>
<name>A0A2N3NDE1_9PEZI</name>
<feature type="chain" id="PRO_5014606571" description="Peptidase S8/S53 domain-containing protein" evidence="12">
    <location>
        <begin position="23"/>
        <end position="938"/>
    </location>
</feature>
<feature type="signal peptide" evidence="12">
    <location>
        <begin position="1"/>
        <end position="22"/>
    </location>
</feature>
<evidence type="ECO:0000259" key="14">
    <source>
        <dbReference type="Pfam" id="PF02225"/>
    </source>
</evidence>
<keyword evidence="6 9" id="KW-0378">Hydrolase</keyword>
<keyword evidence="3" id="KW-0964">Secreted</keyword>
<dbReference type="VEuPathDB" id="FungiDB:jhhlp_002133"/>
<keyword evidence="7 9" id="KW-0720">Serine protease</keyword>
<dbReference type="EMBL" id="NLAX01000008">
    <property type="protein sequence ID" value="PKS10382.1"/>
    <property type="molecule type" value="Genomic_DNA"/>
</dbReference>
<evidence type="ECO:0000256" key="12">
    <source>
        <dbReference type="SAM" id="SignalP"/>
    </source>
</evidence>
<evidence type="ECO:0000256" key="8">
    <source>
        <dbReference type="PIRSR" id="PIRSR615500-1"/>
    </source>
</evidence>
<dbReference type="InterPro" id="IPR010435">
    <property type="entry name" value="C5a/SBT2-like_Fn3"/>
</dbReference>
<proteinExistence type="inferred from homology"/>
<dbReference type="Gene3D" id="3.50.30.30">
    <property type="match status" value="1"/>
</dbReference>
<evidence type="ECO:0000259" key="15">
    <source>
        <dbReference type="Pfam" id="PF06280"/>
    </source>
</evidence>
<dbReference type="InterPro" id="IPR050131">
    <property type="entry name" value="Peptidase_S8_subtilisin-like"/>
</dbReference>
<feature type="domain" description="Peptidase S8/S53" evidence="13">
    <location>
        <begin position="155"/>
        <end position="582"/>
    </location>
</feature>
<dbReference type="SUPFAM" id="SSF52743">
    <property type="entry name" value="Subtilisin-like"/>
    <property type="match status" value="1"/>
</dbReference>
<feature type="active site" description="Charge relay system" evidence="8 9">
    <location>
        <position position="164"/>
    </location>
</feature>
<evidence type="ECO:0000256" key="11">
    <source>
        <dbReference type="SAM" id="MobiDB-lite"/>
    </source>
</evidence>
<dbReference type="Proteomes" id="UP000233524">
    <property type="component" value="Unassembled WGS sequence"/>
</dbReference>
<dbReference type="InterPro" id="IPR034187">
    <property type="entry name" value="Peptidases_S8_5"/>
</dbReference>
<reference evidence="16 17" key="1">
    <citation type="journal article" date="2017" name="G3 (Bethesda)">
        <title>First Draft Genome Sequence of the Pathogenic Fungus Lomentospora prolificans (Formerly Scedosporium prolificans).</title>
        <authorList>
            <person name="Luo R."/>
            <person name="Zimin A."/>
            <person name="Workman R."/>
            <person name="Fan Y."/>
            <person name="Pertea G."/>
            <person name="Grossman N."/>
            <person name="Wear M.P."/>
            <person name="Jia B."/>
            <person name="Miller H."/>
            <person name="Casadevall A."/>
            <person name="Timp W."/>
            <person name="Zhang S.X."/>
            <person name="Salzberg S.L."/>
        </authorList>
    </citation>
    <scope>NUCLEOTIDE SEQUENCE [LARGE SCALE GENOMIC DNA]</scope>
    <source>
        <strain evidence="16 17">JHH-5317</strain>
    </source>
</reference>
<dbReference type="GO" id="GO:0006508">
    <property type="term" value="P:proteolysis"/>
    <property type="evidence" value="ECO:0007669"/>
    <property type="project" value="UniProtKB-KW"/>
</dbReference>
<evidence type="ECO:0000256" key="1">
    <source>
        <dbReference type="ARBA" id="ARBA00011073"/>
    </source>
</evidence>
<dbReference type="InterPro" id="IPR003137">
    <property type="entry name" value="PA_domain"/>
</dbReference>
<feature type="region of interest" description="Disordered" evidence="11">
    <location>
        <begin position="115"/>
        <end position="137"/>
    </location>
</feature>
<evidence type="ECO:0000256" key="7">
    <source>
        <dbReference type="ARBA" id="ARBA00022825"/>
    </source>
</evidence>
<dbReference type="SUPFAM" id="SSF52025">
    <property type="entry name" value="PA domain"/>
    <property type="match status" value="1"/>
</dbReference>
<dbReference type="STRING" id="41688.A0A2N3NDE1"/>
<evidence type="ECO:0000256" key="4">
    <source>
        <dbReference type="ARBA" id="ARBA00022670"/>
    </source>
</evidence>
<dbReference type="OrthoDB" id="10256524at2759"/>
<feature type="domain" description="PA" evidence="14">
    <location>
        <begin position="384"/>
        <end position="437"/>
    </location>
</feature>
<evidence type="ECO:0000256" key="10">
    <source>
        <dbReference type="RuleBase" id="RU003355"/>
    </source>
</evidence>
<protein>
    <recommendedName>
        <fullName evidence="18">Peptidase S8/S53 domain-containing protein</fullName>
    </recommendedName>
</protein>
<dbReference type="InterPro" id="IPR023827">
    <property type="entry name" value="Peptidase_S8_Asp-AS"/>
</dbReference>
<dbReference type="InterPro" id="IPR015500">
    <property type="entry name" value="Peptidase_S8_subtilisin-rel"/>
</dbReference>
<feature type="domain" description="C5a peptidase/Subtilisin-like protease SBT2-like Fn3-like" evidence="15">
    <location>
        <begin position="616"/>
        <end position="729"/>
    </location>
</feature>
<dbReference type="GO" id="GO:0016020">
    <property type="term" value="C:membrane"/>
    <property type="evidence" value="ECO:0007669"/>
    <property type="project" value="InterPro"/>
</dbReference>
<dbReference type="PANTHER" id="PTHR43806">
    <property type="entry name" value="PEPTIDASE S8"/>
    <property type="match status" value="1"/>
</dbReference>
<dbReference type="InterPro" id="IPR013783">
    <property type="entry name" value="Ig-like_fold"/>
</dbReference>
<keyword evidence="5 12" id="KW-0732">Signal</keyword>
<keyword evidence="17" id="KW-1185">Reference proteome</keyword>
<evidence type="ECO:0000259" key="13">
    <source>
        <dbReference type="Pfam" id="PF00082"/>
    </source>
</evidence>
<dbReference type="Pfam" id="PF02225">
    <property type="entry name" value="PA"/>
    <property type="match status" value="1"/>
</dbReference>
<dbReference type="InterPro" id="IPR023828">
    <property type="entry name" value="Peptidase_S8_Ser-AS"/>
</dbReference>
<dbReference type="PROSITE" id="PS00138">
    <property type="entry name" value="SUBTILASE_SER"/>
    <property type="match status" value="1"/>
</dbReference>
<sequence>MVRTSSLVPLLAVAGAAVGRIAVPHRYVVEFAEGADVTSFYDKLVDSAARTRKNYTSPFFRGASIEMTNVNTSDQTIEEIRQMPNMRVYPVTLIPPPDDKIIWTGSPGMQAPVIQRRQKEGDEEGEGDGDADGQDLFSPHLQTQVDRLKAEGLTGKGIRIGVIDTGVDYNHPTLGGCYGPGCLVAYGWDFAGDEYTGGDSKPVKDWDPMDCNGHGTHVAGTIAAQVNNDYGITGAAPGVTLGAYKVFGCNGGVENDVLIEAFIRAADDGSNIITASIGGPAGWSEEPWCVAAQRIVERGIPCTIAAGNAGDQGLFYASSAASGKGVIAVASVDNLDTPQLLTPSVYSIDGSDPEEWLWTAGVPNNFADLQNLPLEAYNFNVTDPANACEDWPADVNLAGKVAFIRRGTCTFEIKSRLARARGAEYVILYNNVPGTINVDVSMVPGIKGIGMVGPEQGEAWIKALEAGSEVRITVKADDFAQIRLVNTVNDLTGGYPSTFTSWGPTWELDAKPIIAAPGGNILSTLPLDSGGFGVLSGTSMATPLVAGTLALLMEKRGKLTPFEFERLLANTAKPKKFYNGTAKLEYYAPVAQQGNGVIQAYDAAFASSILDKSNLAFNDSDNAIASQEFTIINKGEEELTYTLGNIQAATVYLKNSSDPDSDAFQVTYPDLLTEEYTELSFDPETVTIPPGQAASVTVTPTPADSLDPGRIAVWSGWVTVNASDGSLYHLAYQGVAGSMHNLTVIGNTDFMAIPIPQRLNETTQVIEGDTNRTFNLPIPGTANLTIRDSDTSTSFPGFLINLNVGTQYADLEIVSLSSNSGNGTGDEVPGTHRDGPWLFNPKGEGDVLYWDGEFRNGSFAREGRYRFRLKALKIFGDSDNEDDWEVRELPAFNIRYVDLLARDKRPIGPATADKVWGSASQTSNRSGWYETMKSWFGF</sequence>
<dbReference type="CDD" id="cd07489">
    <property type="entry name" value="Peptidases_S8_5"/>
    <property type="match status" value="1"/>
</dbReference>
<feature type="active site" description="Charge relay system" evidence="8 9">
    <location>
        <position position="214"/>
    </location>
</feature>